<dbReference type="Gene3D" id="3.30.70.2970">
    <property type="entry name" value="Protein of unknown function (DUF541), domain 2"/>
    <property type="match status" value="1"/>
</dbReference>
<dbReference type="PANTHER" id="PTHR34387">
    <property type="entry name" value="SLR1258 PROTEIN"/>
    <property type="match status" value="1"/>
</dbReference>
<dbReference type="EMBL" id="SHKI01000005">
    <property type="protein sequence ID" value="RZT64751.1"/>
    <property type="molecule type" value="Genomic_DNA"/>
</dbReference>
<reference evidence="1 2" key="1">
    <citation type="journal article" date="2015" name="Stand. Genomic Sci.">
        <title>Genomic Encyclopedia of Bacterial and Archaeal Type Strains, Phase III: the genomes of soil and plant-associated and newly described type strains.</title>
        <authorList>
            <person name="Whitman W.B."/>
            <person name="Woyke T."/>
            <person name="Klenk H.P."/>
            <person name="Zhou Y."/>
            <person name="Lilburn T.G."/>
            <person name="Beck B.J."/>
            <person name="De Vos P."/>
            <person name="Vandamme P."/>
            <person name="Eisen J.A."/>
            <person name="Garrity G."/>
            <person name="Hugenholtz P."/>
            <person name="Kyrpides N.C."/>
        </authorList>
    </citation>
    <scope>NUCLEOTIDE SEQUENCE [LARGE SCALE GENOMIC DNA]</scope>
    <source>
        <strain evidence="1 2">RF6</strain>
    </source>
</reference>
<evidence type="ECO:0000313" key="2">
    <source>
        <dbReference type="Proteomes" id="UP000291832"/>
    </source>
</evidence>
<evidence type="ECO:0000313" key="1">
    <source>
        <dbReference type="EMBL" id="RZT64751.1"/>
    </source>
</evidence>
<proteinExistence type="predicted"/>
<sequence length="209" mass="21645">MTEIVVTGSAERRLPADRAELQLSASSAGPERQAVIAAAGALHELIVARAQQLVGAGIAESYAAEAVSTYTNSWRDESGAQVVEHRASVSVSIELVELGQVGALTTEFSEAGVDPRVSWKLSEDAREAVLRELRADAVADARTAADDFAAALGTPVTEFRELRDASAGGGGGISPIGAPRFALADGAAPPEVTVHDISVRVEIQARFGA</sequence>
<keyword evidence="2" id="KW-1185">Reference proteome</keyword>
<name>A0A4Q7TUZ0_9MICO</name>
<accession>A0A4Q7TUZ0</accession>
<dbReference type="Gene3D" id="3.30.110.170">
    <property type="entry name" value="Protein of unknown function (DUF541), domain 1"/>
    <property type="match status" value="1"/>
</dbReference>
<protein>
    <submittedName>
        <fullName evidence="1">Uncharacterized protein YggE</fullName>
    </submittedName>
</protein>
<dbReference type="AlphaFoldDB" id="A0A4Q7TUZ0"/>
<dbReference type="Pfam" id="PF04402">
    <property type="entry name" value="SIMPL"/>
    <property type="match status" value="1"/>
</dbReference>
<gene>
    <name evidence="1" type="ORF">EV139_2175</name>
</gene>
<dbReference type="OrthoDB" id="4989962at2"/>
<dbReference type="RefSeq" id="WP_130454336.1">
    <property type="nucleotide sequence ID" value="NZ_QYAG01000001.1"/>
</dbReference>
<dbReference type="InterPro" id="IPR052022">
    <property type="entry name" value="26kDa_periplasmic_antigen"/>
</dbReference>
<organism evidence="1 2">
    <name type="scientific">Leucobacter luti</name>
    <dbReference type="NCBI Taxonomy" id="340320"/>
    <lineage>
        <taxon>Bacteria</taxon>
        <taxon>Bacillati</taxon>
        <taxon>Actinomycetota</taxon>
        <taxon>Actinomycetes</taxon>
        <taxon>Micrococcales</taxon>
        <taxon>Microbacteriaceae</taxon>
        <taxon>Leucobacter</taxon>
    </lineage>
</organism>
<dbReference type="InterPro" id="IPR007497">
    <property type="entry name" value="SIMPL/DUF541"/>
</dbReference>
<comment type="caution">
    <text evidence="1">The sequence shown here is derived from an EMBL/GenBank/DDBJ whole genome shotgun (WGS) entry which is preliminary data.</text>
</comment>
<dbReference type="Proteomes" id="UP000291832">
    <property type="component" value="Unassembled WGS sequence"/>
</dbReference>
<dbReference type="GO" id="GO:0006974">
    <property type="term" value="P:DNA damage response"/>
    <property type="evidence" value="ECO:0007669"/>
    <property type="project" value="TreeGrafter"/>
</dbReference>
<dbReference type="PANTHER" id="PTHR34387:SF2">
    <property type="entry name" value="SLR1258 PROTEIN"/>
    <property type="match status" value="1"/>
</dbReference>